<evidence type="ECO:0000313" key="5">
    <source>
        <dbReference type="EMBL" id="KRK97916.1"/>
    </source>
</evidence>
<feature type="compositionally biased region" description="Basic and acidic residues" evidence="2">
    <location>
        <begin position="427"/>
        <end position="447"/>
    </location>
</feature>
<keyword evidence="6" id="KW-1185">Reference proteome</keyword>
<protein>
    <submittedName>
        <fullName evidence="5">Replication initiation membrane attachment protein</fullName>
    </submittedName>
</protein>
<dbReference type="STRING" id="1423776.FD04_GL000889"/>
<dbReference type="AlphaFoldDB" id="A0A0R1LPX1"/>
<feature type="region of interest" description="Disordered" evidence="2">
    <location>
        <begin position="409"/>
        <end position="447"/>
    </location>
</feature>
<feature type="domain" description="Replicative helicase loading/DNA remodeling protein DnaB N-terminal winged helix" evidence="4">
    <location>
        <begin position="33"/>
        <end position="276"/>
    </location>
</feature>
<comment type="caution">
    <text evidence="5">The sequence shown here is derived from an EMBL/GenBank/DDBJ whole genome shotgun (WGS) entry which is preliminary data.</text>
</comment>
<dbReference type="InterPro" id="IPR058660">
    <property type="entry name" value="WHD_DnaB"/>
</dbReference>
<feature type="compositionally biased region" description="Polar residues" evidence="2">
    <location>
        <begin position="286"/>
        <end position="298"/>
    </location>
</feature>
<dbReference type="Pfam" id="PF07261">
    <property type="entry name" value="DnaB_2"/>
    <property type="match status" value="1"/>
</dbReference>
<dbReference type="Proteomes" id="UP000051160">
    <property type="component" value="Unassembled WGS sequence"/>
</dbReference>
<dbReference type="PATRIC" id="fig|1423776.4.peg.896"/>
<dbReference type="Pfam" id="PF25888">
    <property type="entry name" value="WHD_DnaB"/>
    <property type="match status" value="1"/>
</dbReference>
<organism evidence="5 6">
    <name type="scientific">Secundilactobacillus odoratitofui DSM 19909 = JCM 15043</name>
    <dbReference type="NCBI Taxonomy" id="1423776"/>
    <lineage>
        <taxon>Bacteria</taxon>
        <taxon>Bacillati</taxon>
        <taxon>Bacillota</taxon>
        <taxon>Bacilli</taxon>
        <taxon>Lactobacillales</taxon>
        <taxon>Lactobacillaceae</taxon>
        <taxon>Secundilactobacillus</taxon>
    </lineage>
</organism>
<evidence type="ECO:0000256" key="1">
    <source>
        <dbReference type="ARBA" id="ARBA00093462"/>
    </source>
</evidence>
<evidence type="ECO:0000256" key="2">
    <source>
        <dbReference type="SAM" id="MobiDB-lite"/>
    </source>
</evidence>
<dbReference type="InterPro" id="IPR006343">
    <property type="entry name" value="DnaB/C_C"/>
</dbReference>
<gene>
    <name evidence="5" type="ORF">FD04_GL000889</name>
</gene>
<feature type="domain" description="DnaB/C C-terminal" evidence="3">
    <location>
        <begin position="329"/>
        <end position="402"/>
    </location>
</feature>
<dbReference type="EMBL" id="AZEE01000028">
    <property type="protein sequence ID" value="KRK97916.1"/>
    <property type="molecule type" value="Genomic_DNA"/>
</dbReference>
<evidence type="ECO:0000313" key="6">
    <source>
        <dbReference type="Proteomes" id="UP000051160"/>
    </source>
</evidence>
<feature type="compositionally biased region" description="Basic residues" evidence="2">
    <location>
        <begin position="410"/>
        <end position="424"/>
    </location>
</feature>
<feature type="region of interest" description="Disordered" evidence="2">
    <location>
        <begin position="286"/>
        <end position="307"/>
    </location>
</feature>
<proteinExistence type="inferred from homology"/>
<sequence>MNRGNFMAATQRPLTTQTTAAVLASTPLSEAGRQVLDQLYQPILGVTAYSLVTTLWSQVRLGSDFKLELTHADLLKRLNVGLQDLITARKRLEGAGLLKTYLNQPDHLPELMYELQQPVSGALFFKDDLLSLLLLEVVGERQFNQLKQVFLPRQINRDGWQEISQSFLDVFSVDNRLIANPPQIIESTKAEFNESANTTIGLTGEPLANDFDFELLVEIAKRSYLNLADIQQYRQLIVNEHMLYGINETDMARLLGQATNLATNQLDEAQFKRLVAKDYQAQTQGAMSVKPVQQTTAQDKPDNRPRVSEQEAAIIDAAKSYEPMNFLATLHQQKGGFVTNFERIRIENLAKAQVLPAAVINMLIYHILIDLDRPTVDQNRVDEIANMWAQKGVKTPEAAIEEIHRYADTKRKKGQTRAGNRRQPVKNVKETLPDWAKEDYQPKPKAELTQAEKDQFNAQMAELKKLRNGGESNGQH</sequence>
<evidence type="ECO:0000259" key="4">
    <source>
        <dbReference type="Pfam" id="PF25888"/>
    </source>
</evidence>
<evidence type="ECO:0000259" key="3">
    <source>
        <dbReference type="Pfam" id="PF07261"/>
    </source>
</evidence>
<name>A0A0R1LPX1_9LACO</name>
<comment type="similarity">
    <text evidence="1">Belongs to the DnaB/DnaD family.</text>
</comment>
<reference evidence="5 6" key="1">
    <citation type="journal article" date="2015" name="Genome Announc.">
        <title>Expanding the biotechnology potential of lactobacilli through comparative genomics of 213 strains and associated genera.</title>
        <authorList>
            <person name="Sun Z."/>
            <person name="Harris H.M."/>
            <person name="McCann A."/>
            <person name="Guo C."/>
            <person name="Argimon S."/>
            <person name="Zhang W."/>
            <person name="Yang X."/>
            <person name="Jeffery I.B."/>
            <person name="Cooney J.C."/>
            <person name="Kagawa T.F."/>
            <person name="Liu W."/>
            <person name="Song Y."/>
            <person name="Salvetti E."/>
            <person name="Wrobel A."/>
            <person name="Rasinkangas P."/>
            <person name="Parkhill J."/>
            <person name="Rea M.C."/>
            <person name="O'Sullivan O."/>
            <person name="Ritari J."/>
            <person name="Douillard F.P."/>
            <person name="Paul Ross R."/>
            <person name="Yang R."/>
            <person name="Briner A.E."/>
            <person name="Felis G.E."/>
            <person name="de Vos W.M."/>
            <person name="Barrangou R."/>
            <person name="Klaenhammer T.R."/>
            <person name="Caufield P.W."/>
            <person name="Cui Y."/>
            <person name="Zhang H."/>
            <person name="O'Toole P.W."/>
        </authorList>
    </citation>
    <scope>NUCLEOTIDE SEQUENCE [LARGE SCALE GENOMIC DNA]</scope>
    <source>
        <strain evidence="5 6">DSM 19909</strain>
    </source>
</reference>
<dbReference type="OrthoDB" id="2082007at2"/>
<accession>A0A0R1LPX1</accession>